<evidence type="ECO:0000313" key="1">
    <source>
        <dbReference type="EMBL" id="MCV2232124.1"/>
    </source>
</evidence>
<dbReference type="InterPro" id="IPR029033">
    <property type="entry name" value="His_PPase_superfam"/>
</dbReference>
<gene>
    <name evidence="1" type="ORF">N7548_04710</name>
</gene>
<accession>A0ABT2Y5V6</accession>
<protein>
    <submittedName>
        <fullName evidence="1">Phosphoglycerate mutase family protein</fullName>
    </submittedName>
</protein>
<dbReference type="Proteomes" id="UP001177160">
    <property type="component" value="Unassembled WGS sequence"/>
</dbReference>
<organism evidence="1 2">
    <name type="scientific">Paracholeplasma manati</name>
    <dbReference type="NCBI Taxonomy" id="591373"/>
    <lineage>
        <taxon>Bacteria</taxon>
        <taxon>Bacillati</taxon>
        <taxon>Mycoplasmatota</taxon>
        <taxon>Mollicutes</taxon>
        <taxon>Acholeplasmatales</taxon>
        <taxon>Acholeplasmataceae</taxon>
        <taxon>Paracholeplasma</taxon>
    </lineage>
</organism>
<comment type="caution">
    <text evidence="1">The sequence shown here is derived from an EMBL/GenBank/DDBJ whole genome shotgun (WGS) entry which is preliminary data.</text>
</comment>
<evidence type="ECO:0000313" key="2">
    <source>
        <dbReference type="Proteomes" id="UP001177160"/>
    </source>
</evidence>
<reference evidence="1" key="1">
    <citation type="submission" date="2022-09" db="EMBL/GenBank/DDBJ databases">
        <title>Novel Mycoplasma species identified in domestic and wild animals.</title>
        <authorList>
            <person name="Volokhov D.V."/>
            <person name="Furtak V.A."/>
            <person name="Zagorodnyaya T.A."/>
        </authorList>
    </citation>
    <scope>NUCLEOTIDE SEQUENCE</scope>
    <source>
        <strain evidence="1">Oakley</strain>
    </source>
</reference>
<dbReference type="PANTHER" id="PTHR48100">
    <property type="entry name" value="BROAD-SPECIFICITY PHOSPHATASE YOR283W-RELATED"/>
    <property type="match status" value="1"/>
</dbReference>
<keyword evidence="2" id="KW-1185">Reference proteome</keyword>
<dbReference type="SMART" id="SM00855">
    <property type="entry name" value="PGAM"/>
    <property type="match status" value="1"/>
</dbReference>
<dbReference type="Gene3D" id="3.40.50.1240">
    <property type="entry name" value="Phosphoglycerate mutase-like"/>
    <property type="match status" value="1"/>
</dbReference>
<dbReference type="EMBL" id="JAOVQM010000003">
    <property type="protein sequence ID" value="MCV2232124.1"/>
    <property type="molecule type" value="Genomic_DNA"/>
</dbReference>
<dbReference type="Pfam" id="PF00300">
    <property type="entry name" value="His_Phos_1"/>
    <property type="match status" value="1"/>
</dbReference>
<name>A0ABT2Y5V6_9MOLU</name>
<dbReference type="CDD" id="cd07067">
    <property type="entry name" value="HP_PGM_like"/>
    <property type="match status" value="1"/>
</dbReference>
<dbReference type="PANTHER" id="PTHR48100:SF1">
    <property type="entry name" value="HISTIDINE PHOSPHATASE FAMILY PROTEIN-RELATED"/>
    <property type="match status" value="1"/>
</dbReference>
<proteinExistence type="predicted"/>
<sequence>MTTFIFIRHGEPRYDEVIARGYKNQGYDLGKLTDRGVSQAEAVAKEEILKDADLIVASPYTRALQTAAIISRITQIPLTVENDLHEWMPDTTFGDRKDLDQAYPEFMAQKGIRTAETVFPWESYEVLSKRTHNAIKPYLKYKKVIVVCHGIVMGTFTDIEDMIPHCGIRVKTYDESFFR</sequence>
<dbReference type="InterPro" id="IPR013078">
    <property type="entry name" value="His_Pase_superF_clade-1"/>
</dbReference>
<dbReference type="InterPro" id="IPR050275">
    <property type="entry name" value="PGM_Phosphatase"/>
</dbReference>
<dbReference type="SUPFAM" id="SSF53254">
    <property type="entry name" value="Phosphoglycerate mutase-like"/>
    <property type="match status" value="1"/>
</dbReference>
<dbReference type="RefSeq" id="WP_263608300.1">
    <property type="nucleotide sequence ID" value="NZ_JAOVQM010000003.1"/>
</dbReference>